<evidence type="ECO:0000256" key="4">
    <source>
        <dbReference type="PROSITE-ProRule" id="PRU00175"/>
    </source>
</evidence>
<name>A0ABD2Z807_9GENT</name>
<evidence type="ECO:0000259" key="5">
    <source>
        <dbReference type="PROSITE" id="PS50089"/>
    </source>
</evidence>
<dbReference type="PANTHER" id="PTHR42647">
    <property type="entry name" value="SBP (S-RIBONUCLEASE BINDING PROTEIN) FAMILY PROTEIN"/>
    <property type="match status" value="1"/>
</dbReference>
<dbReference type="Gene3D" id="3.30.40.10">
    <property type="entry name" value="Zinc/RING finger domain, C3HC4 (zinc finger)"/>
    <property type="match status" value="1"/>
</dbReference>
<dbReference type="FunFam" id="3.30.40.10:FF:000239">
    <property type="entry name" value="probable BOI-related E3 ubiquitin-protein ligase 2"/>
    <property type="match status" value="1"/>
</dbReference>
<dbReference type="Pfam" id="PF13920">
    <property type="entry name" value="zf-C3HC4_3"/>
    <property type="match status" value="1"/>
</dbReference>
<sequence length="271" mass="31181">MAIQAQMHCENLGFRLDGPQDHLLVDNGCGLDDFYLNFQPQHRHHPNMQYQQLQNRPEWNQHVCFNNRFLRPEDQSTVFSEEIMQSQIEKQSKEIDLIINLQNERYRLALQEQRKQQITSLLESYESKAQVLFQQKDEEIAKAINRTIELEFLLKQFETENQTWQRVAKENEAIIISLKNTVEQFKKLGGGNGNGVDDAESCCEIVMNSTATVAAEQTNANGMTCKICNFRSSCVILLPCRHLCSCNVCEAFIESCPVCNLVKKASIEVFL</sequence>
<dbReference type="AlphaFoldDB" id="A0ABD2Z807"/>
<evidence type="ECO:0000256" key="1">
    <source>
        <dbReference type="ARBA" id="ARBA00022723"/>
    </source>
</evidence>
<evidence type="ECO:0000313" key="6">
    <source>
        <dbReference type="EMBL" id="KAL3514989.1"/>
    </source>
</evidence>
<accession>A0ABD2Z807</accession>
<feature type="domain" description="RING-type" evidence="5">
    <location>
        <begin position="225"/>
        <end position="260"/>
    </location>
</feature>
<gene>
    <name evidence="6" type="ORF">ACH5RR_021891</name>
</gene>
<dbReference type="GO" id="GO:0008270">
    <property type="term" value="F:zinc ion binding"/>
    <property type="evidence" value="ECO:0007669"/>
    <property type="project" value="UniProtKB-KW"/>
</dbReference>
<keyword evidence="1" id="KW-0479">Metal-binding</keyword>
<dbReference type="PANTHER" id="PTHR42647:SF22">
    <property type="entry name" value="BOI-RELATED E3 UBIQUITIN-PROTEIN LIGASE 2-RELATED"/>
    <property type="match status" value="1"/>
</dbReference>
<dbReference type="InterPro" id="IPR001841">
    <property type="entry name" value="Znf_RING"/>
</dbReference>
<reference evidence="6 7" key="1">
    <citation type="submission" date="2024-11" db="EMBL/GenBank/DDBJ databases">
        <title>A near-complete genome assembly of Cinchona calisaya.</title>
        <authorList>
            <person name="Lian D.C."/>
            <person name="Zhao X.W."/>
            <person name="Wei L."/>
        </authorList>
    </citation>
    <scope>NUCLEOTIDE SEQUENCE [LARGE SCALE GENOMIC DNA]</scope>
    <source>
        <tissue evidence="6">Nenye</tissue>
    </source>
</reference>
<protein>
    <recommendedName>
        <fullName evidence="5">RING-type domain-containing protein</fullName>
    </recommendedName>
</protein>
<dbReference type="Proteomes" id="UP001630127">
    <property type="component" value="Unassembled WGS sequence"/>
</dbReference>
<keyword evidence="2 4" id="KW-0863">Zinc-finger</keyword>
<evidence type="ECO:0000256" key="3">
    <source>
        <dbReference type="ARBA" id="ARBA00022833"/>
    </source>
</evidence>
<evidence type="ECO:0000256" key="2">
    <source>
        <dbReference type="ARBA" id="ARBA00022771"/>
    </source>
</evidence>
<organism evidence="6 7">
    <name type="scientific">Cinchona calisaya</name>
    <dbReference type="NCBI Taxonomy" id="153742"/>
    <lineage>
        <taxon>Eukaryota</taxon>
        <taxon>Viridiplantae</taxon>
        <taxon>Streptophyta</taxon>
        <taxon>Embryophyta</taxon>
        <taxon>Tracheophyta</taxon>
        <taxon>Spermatophyta</taxon>
        <taxon>Magnoliopsida</taxon>
        <taxon>eudicotyledons</taxon>
        <taxon>Gunneridae</taxon>
        <taxon>Pentapetalae</taxon>
        <taxon>asterids</taxon>
        <taxon>lamiids</taxon>
        <taxon>Gentianales</taxon>
        <taxon>Rubiaceae</taxon>
        <taxon>Cinchonoideae</taxon>
        <taxon>Cinchoneae</taxon>
        <taxon>Cinchona</taxon>
    </lineage>
</organism>
<dbReference type="PROSITE" id="PS50089">
    <property type="entry name" value="ZF_RING_2"/>
    <property type="match status" value="1"/>
</dbReference>
<keyword evidence="3" id="KW-0862">Zinc</keyword>
<dbReference type="EMBL" id="JBJUIK010000010">
    <property type="protein sequence ID" value="KAL3514989.1"/>
    <property type="molecule type" value="Genomic_DNA"/>
</dbReference>
<dbReference type="InterPro" id="IPR013083">
    <property type="entry name" value="Znf_RING/FYVE/PHD"/>
</dbReference>
<keyword evidence="7" id="KW-1185">Reference proteome</keyword>
<comment type="caution">
    <text evidence="6">The sequence shown here is derived from an EMBL/GenBank/DDBJ whole genome shotgun (WGS) entry which is preliminary data.</text>
</comment>
<evidence type="ECO:0000313" key="7">
    <source>
        <dbReference type="Proteomes" id="UP001630127"/>
    </source>
</evidence>
<proteinExistence type="predicted"/>